<comment type="caution">
    <text evidence="1">The sequence shown here is derived from an EMBL/GenBank/DDBJ whole genome shotgun (WGS) entry which is preliminary data.</text>
</comment>
<name>A0A5B7I192_PORTR</name>
<evidence type="ECO:0000313" key="1">
    <source>
        <dbReference type="EMBL" id="MPC74718.1"/>
    </source>
</evidence>
<dbReference type="Proteomes" id="UP000324222">
    <property type="component" value="Unassembled WGS sequence"/>
</dbReference>
<gene>
    <name evidence="1" type="ORF">E2C01_069092</name>
</gene>
<dbReference type="AlphaFoldDB" id="A0A5B7I192"/>
<protein>
    <submittedName>
        <fullName evidence="1">Uncharacterized protein</fullName>
    </submittedName>
</protein>
<organism evidence="1 2">
    <name type="scientific">Portunus trituberculatus</name>
    <name type="common">Swimming crab</name>
    <name type="synonym">Neptunus trituberculatus</name>
    <dbReference type="NCBI Taxonomy" id="210409"/>
    <lineage>
        <taxon>Eukaryota</taxon>
        <taxon>Metazoa</taxon>
        <taxon>Ecdysozoa</taxon>
        <taxon>Arthropoda</taxon>
        <taxon>Crustacea</taxon>
        <taxon>Multicrustacea</taxon>
        <taxon>Malacostraca</taxon>
        <taxon>Eumalacostraca</taxon>
        <taxon>Eucarida</taxon>
        <taxon>Decapoda</taxon>
        <taxon>Pleocyemata</taxon>
        <taxon>Brachyura</taxon>
        <taxon>Eubrachyura</taxon>
        <taxon>Portunoidea</taxon>
        <taxon>Portunidae</taxon>
        <taxon>Portuninae</taxon>
        <taxon>Portunus</taxon>
    </lineage>
</organism>
<reference evidence="1 2" key="1">
    <citation type="submission" date="2019-05" db="EMBL/GenBank/DDBJ databases">
        <title>Another draft genome of Portunus trituberculatus and its Hox gene families provides insights of decapod evolution.</title>
        <authorList>
            <person name="Jeong J.-H."/>
            <person name="Song I."/>
            <person name="Kim S."/>
            <person name="Choi T."/>
            <person name="Kim D."/>
            <person name="Ryu S."/>
            <person name="Kim W."/>
        </authorList>
    </citation>
    <scope>NUCLEOTIDE SEQUENCE [LARGE SCALE GENOMIC DNA]</scope>
    <source>
        <tissue evidence="1">Muscle</tissue>
    </source>
</reference>
<keyword evidence="2" id="KW-1185">Reference proteome</keyword>
<evidence type="ECO:0000313" key="2">
    <source>
        <dbReference type="Proteomes" id="UP000324222"/>
    </source>
</evidence>
<dbReference type="EMBL" id="VSRR010039559">
    <property type="protein sequence ID" value="MPC74718.1"/>
    <property type="molecule type" value="Genomic_DNA"/>
</dbReference>
<sequence length="148" mass="16279">MTSYTDEVLPNGRIDLPPAESLRTAVPRLCSADSTVVSVTGMPDNSLPDHLWMDGTPRIVAYDMQGSQRKQNRLSPVGGKRHINLAKEEGRAPRPAWGPAHLIMILYAKHQLSPASLSTPKHNKTTGCLVLVTDRHPQLEVRGRTSHC</sequence>
<proteinExistence type="predicted"/>
<accession>A0A5B7I192</accession>